<dbReference type="OrthoDB" id="9957322at2"/>
<dbReference type="AlphaFoldDB" id="A0A225DL43"/>
<dbReference type="RefSeq" id="WP_161967490.1">
    <property type="nucleotide sequence ID" value="NZ_NIDE01000005.1"/>
</dbReference>
<reference evidence="2" key="1">
    <citation type="submission" date="2017-06" db="EMBL/GenBank/DDBJ databases">
        <title>Genome analysis of Fimbriiglobus ruber SP5, the first member of the order Planctomycetales with confirmed chitinolytic capability.</title>
        <authorList>
            <person name="Ravin N.V."/>
            <person name="Rakitin A.L."/>
            <person name="Ivanova A.A."/>
            <person name="Beletsky A.V."/>
            <person name="Kulichevskaya I.S."/>
            <person name="Mardanov A.V."/>
            <person name="Dedysh S.N."/>
        </authorList>
    </citation>
    <scope>NUCLEOTIDE SEQUENCE [LARGE SCALE GENOMIC DNA]</scope>
    <source>
        <strain evidence="2">SP5</strain>
    </source>
</reference>
<dbReference type="Proteomes" id="UP000214646">
    <property type="component" value="Unassembled WGS sequence"/>
</dbReference>
<organism evidence="1 2">
    <name type="scientific">Fimbriiglobus ruber</name>
    <dbReference type="NCBI Taxonomy" id="1908690"/>
    <lineage>
        <taxon>Bacteria</taxon>
        <taxon>Pseudomonadati</taxon>
        <taxon>Planctomycetota</taxon>
        <taxon>Planctomycetia</taxon>
        <taxon>Gemmatales</taxon>
        <taxon>Gemmataceae</taxon>
        <taxon>Fimbriiglobus</taxon>
    </lineage>
</organism>
<evidence type="ECO:0000313" key="1">
    <source>
        <dbReference type="EMBL" id="OWK42161.1"/>
    </source>
</evidence>
<sequence>MEIQIIQYGKKWGFELVSGNHHVVMQSACCYTHKRNAVAAARSIAGSKLTVVVKE</sequence>
<evidence type="ECO:0000313" key="2">
    <source>
        <dbReference type="Proteomes" id="UP000214646"/>
    </source>
</evidence>
<protein>
    <recommendedName>
        <fullName evidence="3">DUF1508 domain-containing protein</fullName>
    </recommendedName>
</protein>
<gene>
    <name evidence="1" type="ORF">FRUB_04239</name>
</gene>
<dbReference type="EMBL" id="NIDE01000005">
    <property type="protein sequence ID" value="OWK42161.1"/>
    <property type="molecule type" value="Genomic_DNA"/>
</dbReference>
<evidence type="ECO:0008006" key="3">
    <source>
        <dbReference type="Google" id="ProtNLM"/>
    </source>
</evidence>
<accession>A0A225DL43</accession>
<name>A0A225DL43_9BACT</name>
<comment type="caution">
    <text evidence="1">The sequence shown here is derived from an EMBL/GenBank/DDBJ whole genome shotgun (WGS) entry which is preliminary data.</text>
</comment>
<proteinExistence type="predicted"/>
<keyword evidence="2" id="KW-1185">Reference proteome</keyword>